<dbReference type="Pfam" id="PF01547">
    <property type="entry name" value="SBP_bac_1"/>
    <property type="match status" value="1"/>
</dbReference>
<comment type="subcellular location">
    <subcellularLocation>
        <location evidence="1">Periplasm</location>
    </subcellularLocation>
</comment>
<proteinExistence type="inferred from homology"/>
<evidence type="ECO:0000313" key="3">
    <source>
        <dbReference type="EMBL" id="MBI4251543.1"/>
    </source>
</evidence>
<dbReference type="SUPFAM" id="SSF53850">
    <property type="entry name" value="Periplasmic binding protein-like II"/>
    <property type="match status" value="1"/>
</dbReference>
<dbReference type="GO" id="GO:0042597">
    <property type="term" value="C:periplasmic space"/>
    <property type="evidence" value="ECO:0007669"/>
    <property type="project" value="UniProtKB-SubCell"/>
</dbReference>
<sequence length="482" mass="53952">MKQRAHLSRRSFLKGAMAAAAAGPWVLRFRGVAEAGPLEDRIIAAAKKAGAADLNGMIWSLYYRNMKRLSDEFKEKSGVGVKDIQDISVFVIPQRAMAEAISRSGKFDFFHVDSNMIPSLASAGLIEPLDGYMAEVGYKLEMLANFSNFMRYKGKTYGIPTDGNVHIQYVRKDLVENPEEQKKFADKYGKPLAFPKTWEDSLQIAEHFHRPDKNLLGFAGLRNRANGVTWWYMHFYSAGGFPFSDDLEPTINTKAGEYAMDIYLQHKKVSHPEAPNWGTPQMIPQIVQGRAATAQYWDGTARQIESDPKSATKGKFLYGIVPGSALTGKLVHRSISSPLTAILVNRYSPRKRQAALMSMYWGTLQNSIEITTHPEWTFHDPWHAGHMTSPKVIERYSAPAMDAIAKSMYITTPPIYLTGHLEFQDVLGKHIAEAYLGQITAKQALTQTEAAWRRLIAQIGKAKLKEEMASYKAAMPKVDVPS</sequence>
<accession>A0A933E8Z2</accession>
<evidence type="ECO:0000256" key="1">
    <source>
        <dbReference type="ARBA" id="ARBA00004418"/>
    </source>
</evidence>
<comment type="caution">
    <text evidence="3">The sequence shown here is derived from an EMBL/GenBank/DDBJ whole genome shotgun (WGS) entry which is preliminary data.</text>
</comment>
<dbReference type="InterPro" id="IPR006311">
    <property type="entry name" value="TAT_signal"/>
</dbReference>
<evidence type="ECO:0000313" key="4">
    <source>
        <dbReference type="Proteomes" id="UP000752292"/>
    </source>
</evidence>
<dbReference type="PANTHER" id="PTHR43649">
    <property type="entry name" value="ARABINOSE-BINDING PROTEIN-RELATED"/>
    <property type="match status" value="1"/>
</dbReference>
<name>A0A933E8Z2_UNCTE</name>
<dbReference type="PROSITE" id="PS51318">
    <property type="entry name" value="TAT"/>
    <property type="match status" value="1"/>
</dbReference>
<gene>
    <name evidence="3" type="ORF">HY618_03705</name>
</gene>
<protein>
    <submittedName>
        <fullName evidence="3">Extracellular solute-binding protein</fullName>
    </submittedName>
</protein>
<evidence type="ECO:0000256" key="2">
    <source>
        <dbReference type="ARBA" id="ARBA00008520"/>
    </source>
</evidence>
<dbReference type="InterPro" id="IPR050490">
    <property type="entry name" value="Bact_solute-bd_prot1"/>
</dbReference>
<dbReference type="Proteomes" id="UP000752292">
    <property type="component" value="Unassembled WGS sequence"/>
</dbReference>
<dbReference type="EMBL" id="JACQRX010000164">
    <property type="protein sequence ID" value="MBI4251543.1"/>
    <property type="molecule type" value="Genomic_DNA"/>
</dbReference>
<dbReference type="InterPro" id="IPR006059">
    <property type="entry name" value="SBP"/>
</dbReference>
<dbReference type="Gene3D" id="3.40.190.10">
    <property type="entry name" value="Periplasmic binding protein-like II"/>
    <property type="match status" value="2"/>
</dbReference>
<reference evidence="3" key="1">
    <citation type="submission" date="2020-07" db="EMBL/GenBank/DDBJ databases">
        <title>Huge and variable diversity of episymbiotic CPR bacteria and DPANN archaea in groundwater ecosystems.</title>
        <authorList>
            <person name="He C.Y."/>
            <person name="Keren R."/>
            <person name="Whittaker M."/>
            <person name="Farag I.F."/>
            <person name="Doudna J."/>
            <person name="Cate J.H.D."/>
            <person name="Banfield J.F."/>
        </authorList>
    </citation>
    <scope>NUCLEOTIDE SEQUENCE</scope>
    <source>
        <strain evidence="3">NC_groundwater_1370_Ag_S-0.2um_69_93</strain>
    </source>
</reference>
<dbReference type="AlphaFoldDB" id="A0A933E8Z2"/>
<comment type="similarity">
    <text evidence="2">Belongs to the bacterial solute-binding protein 1 family.</text>
</comment>
<dbReference type="PANTHER" id="PTHR43649:SF12">
    <property type="entry name" value="DIACETYLCHITOBIOSE BINDING PROTEIN DASA"/>
    <property type="match status" value="1"/>
</dbReference>
<organism evidence="3 4">
    <name type="scientific">Tectimicrobiota bacterium</name>
    <dbReference type="NCBI Taxonomy" id="2528274"/>
    <lineage>
        <taxon>Bacteria</taxon>
        <taxon>Pseudomonadati</taxon>
        <taxon>Nitrospinota/Tectimicrobiota group</taxon>
        <taxon>Candidatus Tectimicrobiota</taxon>
    </lineage>
</organism>